<proteinExistence type="predicted"/>
<dbReference type="KEGG" id="snep:Enr13x_43820"/>
<evidence type="ECO:0000313" key="2">
    <source>
        <dbReference type="EMBL" id="QDV44516.1"/>
    </source>
</evidence>
<accession>A0A518HUK9</accession>
<protein>
    <recommendedName>
        <fullName evidence="4">Zinc-finger domain-containing protein</fullName>
    </recommendedName>
</protein>
<evidence type="ECO:0000256" key="1">
    <source>
        <dbReference type="SAM" id="MobiDB-lite"/>
    </source>
</evidence>
<evidence type="ECO:0008006" key="4">
    <source>
        <dbReference type="Google" id="ProtNLM"/>
    </source>
</evidence>
<organism evidence="2 3">
    <name type="scientific">Stieleria neptunia</name>
    <dbReference type="NCBI Taxonomy" id="2527979"/>
    <lineage>
        <taxon>Bacteria</taxon>
        <taxon>Pseudomonadati</taxon>
        <taxon>Planctomycetota</taxon>
        <taxon>Planctomycetia</taxon>
        <taxon>Pirellulales</taxon>
        <taxon>Pirellulaceae</taxon>
        <taxon>Stieleria</taxon>
    </lineage>
</organism>
<keyword evidence="3" id="KW-1185">Reference proteome</keyword>
<name>A0A518HUK9_9BACT</name>
<sequence>MTQTQQHCSPPDHLLTFLRGQLSPQEESELQLHLNDCVLCRERLDDAAADADAWKEARQFYGSGALHGSSDESTYGHEEAAQGSQRIRQVLDTLTPTDD</sequence>
<dbReference type="EMBL" id="CP037423">
    <property type="protein sequence ID" value="QDV44516.1"/>
    <property type="molecule type" value="Genomic_DNA"/>
</dbReference>
<evidence type="ECO:0000313" key="3">
    <source>
        <dbReference type="Proteomes" id="UP000319004"/>
    </source>
</evidence>
<dbReference type="RefSeq" id="WP_145388842.1">
    <property type="nucleotide sequence ID" value="NZ_CP037423.1"/>
</dbReference>
<dbReference type="AlphaFoldDB" id="A0A518HUK9"/>
<gene>
    <name evidence="2" type="ORF">Enr13x_43820</name>
</gene>
<reference evidence="2 3" key="1">
    <citation type="submission" date="2019-03" db="EMBL/GenBank/DDBJ databases">
        <title>Deep-cultivation of Planctomycetes and their phenomic and genomic characterization uncovers novel biology.</title>
        <authorList>
            <person name="Wiegand S."/>
            <person name="Jogler M."/>
            <person name="Boedeker C."/>
            <person name="Pinto D."/>
            <person name="Vollmers J."/>
            <person name="Rivas-Marin E."/>
            <person name="Kohn T."/>
            <person name="Peeters S.H."/>
            <person name="Heuer A."/>
            <person name="Rast P."/>
            <person name="Oberbeckmann S."/>
            <person name="Bunk B."/>
            <person name="Jeske O."/>
            <person name="Meyerdierks A."/>
            <person name="Storesund J.E."/>
            <person name="Kallscheuer N."/>
            <person name="Luecker S."/>
            <person name="Lage O.M."/>
            <person name="Pohl T."/>
            <person name="Merkel B.J."/>
            <person name="Hornburger P."/>
            <person name="Mueller R.-W."/>
            <person name="Bruemmer F."/>
            <person name="Labrenz M."/>
            <person name="Spormann A.M."/>
            <person name="Op den Camp H."/>
            <person name="Overmann J."/>
            <person name="Amann R."/>
            <person name="Jetten M.S.M."/>
            <person name="Mascher T."/>
            <person name="Medema M.H."/>
            <person name="Devos D.P."/>
            <person name="Kaster A.-K."/>
            <person name="Ovreas L."/>
            <person name="Rohde M."/>
            <person name="Galperin M.Y."/>
            <person name="Jogler C."/>
        </authorList>
    </citation>
    <scope>NUCLEOTIDE SEQUENCE [LARGE SCALE GENOMIC DNA]</scope>
    <source>
        <strain evidence="2 3">Enr13</strain>
    </source>
</reference>
<feature type="compositionally biased region" description="Polar residues" evidence="1">
    <location>
        <begin position="82"/>
        <end position="99"/>
    </location>
</feature>
<dbReference type="Proteomes" id="UP000319004">
    <property type="component" value="Chromosome"/>
</dbReference>
<feature type="region of interest" description="Disordered" evidence="1">
    <location>
        <begin position="63"/>
        <end position="99"/>
    </location>
</feature>